<dbReference type="Gene3D" id="1.10.10.10">
    <property type="entry name" value="Winged helix-like DNA-binding domain superfamily/Winged helix DNA-binding domain"/>
    <property type="match status" value="1"/>
</dbReference>
<keyword evidence="3" id="KW-0804">Transcription</keyword>
<dbReference type="InterPro" id="IPR036390">
    <property type="entry name" value="WH_DNA-bd_sf"/>
</dbReference>
<evidence type="ECO:0000256" key="1">
    <source>
        <dbReference type="ARBA" id="ARBA00023015"/>
    </source>
</evidence>
<dbReference type="PANTHER" id="PTHR33204">
    <property type="entry name" value="TRANSCRIPTIONAL REGULATOR, MARR FAMILY"/>
    <property type="match status" value="1"/>
</dbReference>
<evidence type="ECO:0000313" key="5">
    <source>
        <dbReference type="EMBL" id="WUS54861.1"/>
    </source>
</evidence>
<dbReference type="EMBL" id="CP108482">
    <property type="protein sequence ID" value="WUS54861.1"/>
    <property type="molecule type" value="Genomic_DNA"/>
</dbReference>
<dbReference type="Pfam" id="PF01638">
    <property type="entry name" value="HxlR"/>
    <property type="match status" value="1"/>
</dbReference>
<accession>A0ABZ1W240</accession>
<evidence type="ECO:0000313" key="6">
    <source>
        <dbReference type="Proteomes" id="UP001432014"/>
    </source>
</evidence>
<keyword evidence="6" id="KW-1185">Reference proteome</keyword>
<dbReference type="InterPro" id="IPR036388">
    <property type="entry name" value="WH-like_DNA-bd_sf"/>
</dbReference>
<keyword evidence="1" id="KW-0805">Transcription regulation</keyword>
<dbReference type="InterPro" id="IPR002577">
    <property type="entry name" value="HTH_HxlR"/>
</dbReference>
<protein>
    <submittedName>
        <fullName evidence="5">Helix-turn-helix transcriptional regulator</fullName>
    </submittedName>
</protein>
<dbReference type="SUPFAM" id="SSF46785">
    <property type="entry name" value="Winged helix' DNA-binding domain"/>
    <property type="match status" value="1"/>
</dbReference>
<reference evidence="5 6" key="1">
    <citation type="submission" date="2022-10" db="EMBL/GenBank/DDBJ databases">
        <title>The complete genomes of actinobacterial strains from the NBC collection.</title>
        <authorList>
            <person name="Joergensen T.S."/>
            <person name="Alvarez Arevalo M."/>
            <person name="Sterndorff E.B."/>
            <person name="Faurdal D."/>
            <person name="Vuksanovic O."/>
            <person name="Mourched A.-S."/>
            <person name="Charusanti P."/>
            <person name="Shaw S."/>
            <person name="Blin K."/>
            <person name="Weber T."/>
        </authorList>
    </citation>
    <scope>NUCLEOTIDE SEQUENCE [LARGE SCALE GENOMIC DNA]</scope>
    <source>
        <strain evidence="5 6">NBC_01247</strain>
    </source>
</reference>
<proteinExistence type="predicted"/>
<dbReference type="Proteomes" id="UP001432014">
    <property type="component" value="Chromosome"/>
</dbReference>
<name>A0ABZ1W240_9ACTN</name>
<dbReference type="PANTHER" id="PTHR33204:SF18">
    <property type="entry name" value="TRANSCRIPTIONAL REGULATORY PROTEIN"/>
    <property type="match status" value="1"/>
</dbReference>
<dbReference type="RefSeq" id="WP_329500612.1">
    <property type="nucleotide sequence ID" value="NZ_CP108460.1"/>
</dbReference>
<evidence type="ECO:0000259" key="4">
    <source>
        <dbReference type="PROSITE" id="PS51118"/>
    </source>
</evidence>
<evidence type="ECO:0000256" key="2">
    <source>
        <dbReference type="ARBA" id="ARBA00023125"/>
    </source>
</evidence>
<gene>
    <name evidence="5" type="ORF">OG469_04635</name>
</gene>
<feature type="domain" description="HTH hxlR-type" evidence="4">
    <location>
        <begin position="22"/>
        <end position="119"/>
    </location>
</feature>
<organism evidence="5 6">
    <name type="scientific">Kitasatospora herbaricolor</name>
    <dbReference type="NCBI Taxonomy" id="68217"/>
    <lineage>
        <taxon>Bacteria</taxon>
        <taxon>Bacillati</taxon>
        <taxon>Actinomycetota</taxon>
        <taxon>Actinomycetes</taxon>
        <taxon>Kitasatosporales</taxon>
        <taxon>Streptomycetaceae</taxon>
        <taxon>Kitasatospora</taxon>
    </lineage>
</organism>
<evidence type="ECO:0000256" key="3">
    <source>
        <dbReference type="ARBA" id="ARBA00023163"/>
    </source>
</evidence>
<keyword evidence="2" id="KW-0238">DNA-binding</keyword>
<dbReference type="PROSITE" id="PS51118">
    <property type="entry name" value="HTH_HXLR"/>
    <property type="match status" value="1"/>
</dbReference>
<sequence>MTSNGKQGENAVPHPRVPGRPCSAAAALQLVGERWALLAIREIFYGNRRYEQIVRNTGAPRDRLAARLRALEDVGVVERHAYSERPLRFEYHLTEAGRDLAPVMHALLAWGDRWAVDTPPVAFRHRAGPGFGHEAEHEAGYEAGHDAGPGPERGAEHDLDLMSTCRTCGEEVGSGSLTIDVRAPGWDRAGPVEGP</sequence>